<evidence type="ECO:0000313" key="1">
    <source>
        <dbReference type="EMBL" id="TXC89528.1"/>
    </source>
</evidence>
<evidence type="ECO:0000313" key="2">
    <source>
        <dbReference type="Proteomes" id="UP000321363"/>
    </source>
</evidence>
<proteinExistence type="predicted"/>
<dbReference type="Proteomes" id="UP000321363">
    <property type="component" value="Unassembled WGS sequence"/>
</dbReference>
<dbReference type="InterPro" id="IPR031681">
    <property type="entry name" value="YwqH-like"/>
</dbReference>
<dbReference type="Pfam" id="PF16888">
    <property type="entry name" value="YwqH-like"/>
    <property type="match status" value="1"/>
</dbReference>
<dbReference type="AlphaFoldDB" id="A0A5C6W1H0"/>
<dbReference type="OrthoDB" id="2857147at2"/>
<name>A0A5C6W1H0_9BACI</name>
<comment type="caution">
    <text evidence="1">The sequence shown here is derived from an EMBL/GenBank/DDBJ whole genome shotgun (WGS) entry which is preliminary data.</text>
</comment>
<organism evidence="1 2">
    <name type="scientific">Metabacillus litoralis</name>
    <dbReference type="NCBI Taxonomy" id="152268"/>
    <lineage>
        <taxon>Bacteria</taxon>
        <taxon>Bacillati</taxon>
        <taxon>Bacillota</taxon>
        <taxon>Bacilli</taxon>
        <taxon>Bacillales</taxon>
        <taxon>Bacillaceae</taxon>
        <taxon>Metabacillus</taxon>
    </lineage>
</organism>
<accession>A0A5C6W1H0</accession>
<keyword evidence="2" id="KW-1185">Reference proteome</keyword>
<reference evidence="1 2" key="1">
    <citation type="journal article" date="2005" name="Int. J. Syst. Evol. Microbiol.">
        <title>Bacillus litoralis sp. nov., isolated from a tidal flat of the Yellow Sea in Korea.</title>
        <authorList>
            <person name="Yoon J.H."/>
            <person name="Oh T.K."/>
        </authorList>
    </citation>
    <scope>NUCLEOTIDE SEQUENCE [LARGE SCALE GENOMIC DNA]</scope>
    <source>
        <strain evidence="1 2">SW-211</strain>
    </source>
</reference>
<sequence length="142" mass="16452">MSLSSALYAIQRTISSQSNDLDEKIDRLRKAKNDINREQGYLLQEIAKLKQPDLGKEWVGKRANEYDDEREEAYSIMRKIGNVDYDGYQQLIENKINSLEMERSVLSFTQSLAYEAGRLVGKGEEAADELSDRINDLRRRLF</sequence>
<dbReference type="EMBL" id="VOQF01000009">
    <property type="protein sequence ID" value="TXC89528.1"/>
    <property type="molecule type" value="Genomic_DNA"/>
</dbReference>
<gene>
    <name evidence="1" type="ORF">FS935_16740</name>
</gene>
<protein>
    <submittedName>
        <fullName evidence="1">DUF5082 domain-containing protein</fullName>
    </submittedName>
</protein>
<dbReference type="RefSeq" id="WP_146949793.1">
    <property type="nucleotide sequence ID" value="NZ_VOQF01000009.1"/>
</dbReference>